<keyword evidence="4 5" id="KW-0472">Membrane</keyword>
<evidence type="ECO:0000256" key="2">
    <source>
        <dbReference type="ARBA" id="ARBA00022692"/>
    </source>
</evidence>
<dbReference type="Gene3D" id="1.20.1740.10">
    <property type="entry name" value="Amino acid/polyamine transporter I"/>
    <property type="match status" value="1"/>
</dbReference>
<dbReference type="GO" id="GO:0016020">
    <property type="term" value="C:membrane"/>
    <property type="evidence" value="ECO:0007669"/>
    <property type="project" value="UniProtKB-SubCell"/>
</dbReference>
<feature type="transmembrane region" description="Helical" evidence="5">
    <location>
        <begin position="433"/>
        <end position="453"/>
    </location>
</feature>
<protein>
    <submittedName>
        <fullName evidence="6">Amino acid permease-domain-containing protein</fullName>
    </submittedName>
</protein>
<dbReference type="Pfam" id="PF13520">
    <property type="entry name" value="AA_permease_2"/>
    <property type="match status" value="2"/>
</dbReference>
<dbReference type="PIRSF" id="PIRSF006060">
    <property type="entry name" value="AA_transporter"/>
    <property type="match status" value="1"/>
</dbReference>
<evidence type="ECO:0000313" key="7">
    <source>
        <dbReference type="Proteomes" id="UP001174936"/>
    </source>
</evidence>
<feature type="transmembrane region" description="Helical" evidence="5">
    <location>
        <begin position="159"/>
        <end position="183"/>
    </location>
</feature>
<feature type="transmembrane region" description="Helical" evidence="5">
    <location>
        <begin position="204"/>
        <end position="223"/>
    </location>
</feature>
<feature type="transmembrane region" description="Helical" evidence="5">
    <location>
        <begin position="65"/>
        <end position="85"/>
    </location>
</feature>
<feature type="transmembrane region" description="Helical" evidence="5">
    <location>
        <begin position="97"/>
        <end position="121"/>
    </location>
</feature>
<evidence type="ECO:0000313" key="6">
    <source>
        <dbReference type="EMBL" id="KAK0639529.1"/>
    </source>
</evidence>
<dbReference type="PANTHER" id="PTHR11785:SF382">
    <property type="entry name" value="LOW-AFFINITY METHIONINE PERMEASE"/>
    <property type="match status" value="1"/>
</dbReference>
<evidence type="ECO:0000256" key="3">
    <source>
        <dbReference type="ARBA" id="ARBA00022989"/>
    </source>
</evidence>
<evidence type="ECO:0000256" key="4">
    <source>
        <dbReference type="ARBA" id="ARBA00023136"/>
    </source>
</evidence>
<gene>
    <name evidence="6" type="ORF">B0T16DRAFT_463197</name>
</gene>
<dbReference type="AlphaFoldDB" id="A0AA40CJL5"/>
<feature type="transmembrane region" description="Helical" evidence="5">
    <location>
        <begin position="235"/>
        <end position="252"/>
    </location>
</feature>
<dbReference type="InterPro" id="IPR050598">
    <property type="entry name" value="AminoAcid_Transporter"/>
</dbReference>
<sequence>MSGDSGEDTAMMQHDIEMREESAHMREERQYQALTKDEFQRRLDDLHRDTETNLLNLAPTASQRLGFWTVYLLIMNRTIGAGIFAQPVTVLRHAGSSGAAILLWIAAGLIVYAIMVCWLELGMSVPFYDVLHHGQWVRQSTPRSGGDKNYLEYIYKKPALLATCVFGITFLVFSNLAGNAIQFGMYIEMARHPECADDDCLDKSAVIGWGIGVLTVSAAINVYTRKHSIQLNNAFSILKVIFVLFIVFAGFGHSSRNGNGCRNISFTTHPPGGSFGDVVLALVHAFYPYSGFEQPFYVLAEVEHPRRIFPKATNWALLTLLIFFPLTNVTFLCVIPYVDTATLPSNMTVAFFQRISSALDERVATRIVTIILAFFIFGNIVAQTFTATRVKQEIAKEGILPWSLLFAKGSDTLSSRLFTPRNRGLEDHREQSPIAATGLHWIAAVVLVLLVGIPLRPSVAYGLLTFLKSLTIIGALGLLTVAGLLYLKIDAWMGWGRGWDRKRRWWPYLDPLPAIVATIGLAFLLVAVFVPPKAGEPRRSEDGDGSRSLPYWVGPMVGWAAPLVGVVWWLGLLFVQWRGRWTLEVTRTPYIEVDSAGEFVQLAEIVEHDRVYQRRVRK</sequence>
<feature type="transmembrane region" description="Helical" evidence="5">
    <location>
        <begin position="315"/>
        <end position="338"/>
    </location>
</feature>
<name>A0AA40CJL5_9PEZI</name>
<organism evidence="6 7">
    <name type="scientific">Cercophora newfieldiana</name>
    <dbReference type="NCBI Taxonomy" id="92897"/>
    <lineage>
        <taxon>Eukaryota</taxon>
        <taxon>Fungi</taxon>
        <taxon>Dikarya</taxon>
        <taxon>Ascomycota</taxon>
        <taxon>Pezizomycotina</taxon>
        <taxon>Sordariomycetes</taxon>
        <taxon>Sordariomycetidae</taxon>
        <taxon>Sordariales</taxon>
        <taxon>Lasiosphaeriaceae</taxon>
        <taxon>Cercophora</taxon>
    </lineage>
</organism>
<feature type="transmembrane region" description="Helical" evidence="5">
    <location>
        <begin position="363"/>
        <end position="382"/>
    </location>
</feature>
<keyword evidence="2 5" id="KW-0812">Transmembrane</keyword>
<comment type="caution">
    <text evidence="6">The sequence shown here is derived from an EMBL/GenBank/DDBJ whole genome shotgun (WGS) entry which is preliminary data.</text>
</comment>
<evidence type="ECO:0000256" key="5">
    <source>
        <dbReference type="SAM" id="Phobius"/>
    </source>
</evidence>
<accession>A0AA40CJL5</accession>
<comment type="subcellular location">
    <subcellularLocation>
        <location evidence="1">Membrane</location>
        <topology evidence="1">Multi-pass membrane protein</topology>
    </subcellularLocation>
</comment>
<dbReference type="EMBL" id="JAULSV010000007">
    <property type="protein sequence ID" value="KAK0639529.1"/>
    <property type="molecule type" value="Genomic_DNA"/>
</dbReference>
<reference evidence="6" key="1">
    <citation type="submission" date="2023-06" db="EMBL/GenBank/DDBJ databases">
        <title>Genome-scale phylogeny and comparative genomics of the fungal order Sordariales.</title>
        <authorList>
            <consortium name="Lawrence Berkeley National Laboratory"/>
            <person name="Hensen N."/>
            <person name="Bonometti L."/>
            <person name="Westerberg I."/>
            <person name="Brannstrom I.O."/>
            <person name="Guillou S."/>
            <person name="Cros-Aarteil S."/>
            <person name="Calhoun S."/>
            <person name="Haridas S."/>
            <person name="Kuo A."/>
            <person name="Mondo S."/>
            <person name="Pangilinan J."/>
            <person name="Riley R."/>
            <person name="Labutti K."/>
            <person name="Andreopoulos B."/>
            <person name="Lipzen A."/>
            <person name="Chen C."/>
            <person name="Yanf M."/>
            <person name="Daum C."/>
            <person name="Ng V."/>
            <person name="Clum A."/>
            <person name="Steindorff A."/>
            <person name="Ohm R."/>
            <person name="Martin F."/>
            <person name="Silar P."/>
            <person name="Natvig D."/>
            <person name="Lalanne C."/>
            <person name="Gautier V."/>
            <person name="Ament-Velasquez S.L."/>
            <person name="Kruys A."/>
            <person name="Hutchinson M.I."/>
            <person name="Powell A.J."/>
            <person name="Barry K."/>
            <person name="Miller A.N."/>
            <person name="Grigoriev I.V."/>
            <person name="Debuchy R."/>
            <person name="Gladieux P."/>
            <person name="Thoren M.H."/>
            <person name="Johannesson H."/>
        </authorList>
    </citation>
    <scope>NUCLEOTIDE SEQUENCE</scope>
    <source>
        <strain evidence="6">SMH2532-1</strain>
    </source>
</reference>
<keyword evidence="7" id="KW-1185">Reference proteome</keyword>
<feature type="transmembrane region" description="Helical" evidence="5">
    <location>
        <begin position="551"/>
        <end position="575"/>
    </location>
</feature>
<feature type="transmembrane region" description="Helical" evidence="5">
    <location>
        <begin position="508"/>
        <end position="531"/>
    </location>
</feature>
<proteinExistence type="predicted"/>
<feature type="transmembrane region" description="Helical" evidence="5">
    <location>
        <begin position="459"/>
        <end position="487"/>
    </location>
</feature>
<evidence type="ECO:0000256" key="1">
    <source>
        <dbReference type="ARBA" id="ARBA00004141"/>
    </source>
</evidence>
<dbReference type="Proteomes" id="UP001174936">
    <property type="component" value="Unassembled WGS sequence"/>
</dbReference>
<dbReference type="InterPro" id="IPR002293">
    <property type="entry name" value="AA/rel_permease1"/>
</dbReference>
<keyword evidence="3 5" id="KW-1133">Transmembrane helix</keyword>
<dbReference type="GO" id="GO:0015179">
    <property type="term" value="F:L-amino acid transmembrane transporter activity"/>
    <property type="evidence" value="ECO:0007669"/>
    <property type="project" value="TreeGrafter"/>
</dbReference>
<dbReference type="PANTHER" id="PTHR11785">
    <property type="entry name" value="AMINO ACID TRANSPORTER"/>
    <property type="match status" value="1"/>
</dbReference>